<dbReference type="Proteomes" id="UP000026915">
    <property type="component" value="Chromosome 2"/>
</dbReference>
<evidence type="ECO:0000259" key="2">
    <source>
        <dbReference type="Pfam" id="PF10551"/>
    </source>
</evidence>
<proteinExistence type="predicted"/>
<protein>
    <recommendedName>
        <fullName evidence="2">MULE transposase domain-containing protein</fullName>
    </recommendedName>
</protein>
<dbReference type="InterPro" id="IPR018289">
    <property type="entry name" value="MULE_transposase_dom"/>
</dbReference>
<dbReference type="Pfam" id="PF10551">
    <property type="entry name" value="MULE"/>
    <property type="match status" value="1"/>
</dbReference>
<organism evidence="3 4">
    <name type="scientific">Theobroma cacao</name>
    <name type="common">Cacao</name>
    <name type="synonym">Cocoa</name>
    <dbReference type="NCBI Taxonomy" id="3641"/>
    <lineage>
        <taxon>Eukaryota</taxon>
        <taxon>Viridiplantae</taxon>
        <taxon>Streptophyta</taxon>
        <taxon>Embryophyta</taxon>
        <taxon>Tracheophyta</taxon>
        <taxon>Spermatophyta</taxon>
        <taxon>Magnoliopsida</taxon>
        <taxon>eudicotyledons</taxon>
        <taxon>Gunneridae</taxon>
        <taxon>Pentapetalae</taxon>
        <taxon>rosids</taxon>
        <taxon>malvids</taxon>
        <taxon>Malvales</taxon>
        <taxon>Malvaceae</taxon>
        <taxon>Byttnerioideae</taxon>
        <taxon>Theobroma</taxon>
    </lineage>
</organism>
<dbReference type="HOGENOM" id="CLU_570386_0_0_1"/>
<accession>A0A061E1W3</accession>
<keyword evidence="4" id="KW-1185">Reference proteome</keyword>
<dbReference type="Gramene" id="EOX99034">
    <property type="protein sequence ID" value="EOX99034"/>
    <property type="gene ID" value="TCM_007662"/>
</dbReference>
<gene>
    <name evidence="3" type="ORF">TCM_007662</name>
</gene>
<evidence type="ECO:0000256" key="1">
    <source>
        <dbReference type="SAM" id="MobiDB-lite"/>
    </source>
</evidence>
<feature type="compositionally biased region" description="Acidic residues" evidence="1">
    <location>
        <begin position="179"/>
        <end position="194"/>
    </location>
</feature>
<dbReference type="eggNOG" id="ENOG502RJNC">
    <property type="taxonomic scope" value="Eukaryota"/>
</dbReference>
<dbReference type="AlphaFoldDB" id="A0A061E1W3"/>
<reference evidence="3 4" key="1">
    <citation type="journal article" date="2013" name="Genome Biol.">
        <title>The genome sequence of the most widely cultivated cacao type and its use to identify candidate genes regulating pod color.</title>
        <authorList>
            <person name="Motamayor J.C."/>
            <person name="Mockaitis K."/>
            <person name="Schmutz J."/>
            <person name="Haiminen N."/>
            <person name="Iii D.L."/>
            <person name="Cornejo O."/>
            <person name="Findley S.D."/>
            <person name="Zheng P."/>
            <person name="Utro F."/>
            <person name="Royaert S."/>
            <person name="Saski C."/>
            <person name="Jenkins J."/>
            <person name="Podicheti R."/>
            <person name="Zhao M."/>
            <person name="Scheffler B.E."/>
            <person name="Stack J.C."/>
            <person name="Feltus F.A."/>
            <person name="Mustiga G.M."/>
            <person name="Amores F."/>
            <person name="Phillips W."/>
            <person name="Marelli J.P."/>
            <person name="May G.D."/>
            <person name="Shapiro H."/>
            <person name="Ma J."/>
            <person name="Bustamante C.D."/>
            <person name="Schnell R.J."/>
            <person name="Main D."/>
            <person name="Gilbert D."/>
            <person name="Parida L."/>
            <person name="Kuhn D.N."/>
        </authorList>
    </citation>
    <scope>NUCLEOTIDE SEQUENCE [LARGE SCALE GENOMIC DNA]</scope>
    <source>
        <strain evidence="4">cv. Matina 1-6</strain>
    </source>
</reference>
<dbReference type="STRING" id="3641.A0A061E1W3"/>
<feature type="domain" description="MULE transposase" evidence="2">
    <location>
        <begin position="408"/>
        <end position="501"/>
    </location>
</feature>
<dbReference type="InParanoid" id="A0A061E1W3"/>
<name>A0A061E1W3_THECC</name>
<dbReference type="PANTHER" id="PTHR31973">
    <property type="entry name" value="POLYPROTEIN, PUTATIVE-RELATED"/>
    <property type="match status" value="1"/>
</dbReference>
<sequence>MLSCLSYLPPVREKMKKIKINAHCCLGSIIFLSQLSKLSQLCGVPIMRLVIRHGGQWVDGIYKGGESRMRGVRSDLSFVGLMKLVEDVVGPGRQTTFTEQLAAQFRSGCVSNQFLASLEQMQRSGETVECVMPLSNENTTVEDNNVRLEGDTTKLEDNTAFDEGNEDLFTAGEDRFDDTSDDGLEQSQDDSSDDDCLYDSDITICNNVEGKTEPVGGAEKFSFQTITIEESTCAEDRLYKGRMFSSKAELKRALHMLVIKEKFAVRVKRSCKARYEIFHKVHTCTVDGLQEWFPTMSTKMIGELISHKIQANAVALRPKDVICEMRVQWGLECLHGKAWQVKEYAERLVFGPPKKSFQLLPSYFYILEQENPDTVIAVATDEEERFKYCFWSYEACIRGFRDVMRPMVAIDTTHLKDRFKGILFVAVCKDANECVYPVAFGIGHVEDKDSWTWFLSKLRDAVGCPENTMLIFYQHFGIKKVIQNAYLEAHHGLCCYHLKKKL</sequence>
<feature type="region of interest" description="Disordered" evidence="1">
    <location>
        <begin position="151"/>
        <end position="194"/>
    </location>
</feature>
<evidence type="ECO:0000313" key="4">
    <source>
        <dbReference type="Proteomes" id="UP000026915"/>
    </source>
</evidence>
<dbReference type="EMBL" id="CM001880">
    <property type="protein sequence ID" value="EOX99034.1"/>
    <property type="molecule type" value="Genomic_DNA"/>
</dbReference>
<evidence type="ECO:0000313" key="3">
    <source>
        <dbReference type="EMBL" id="EOX99034.1"/>
    </source>
</evidence>
<dbReference type="PANTHER" id="PTHR31973:SF195">
    <property type="entry name" value="MUDR FAMILY TRANSPOSASE"/>
    <property type="match status" value="1"/>
</dbReference>